<dbReference type="GO" id="GO:0006887">
    <property type="term" value="P:exocytosis"/>
    <property type="evidence" value="ECO:0007669"/>
    <property type="project" value="InterPro"/>
</dbReference>
<name>A0A437CTU8_ORYJA</name>
<reference evidence="4 5" key="1">
    <citation type="submission" date="2018-11" db="EMBL/GenBank/DDBJ databases">
        <authorList>
            <person name="Lopez-Roques C."/>
            <person name="Donnadieu C."/>
            <person name="Bouchez O."/>
            <person name="Klopp C."/>
            <person name="Cabau C."/>
            <person name="Zahm M."/>
        </authorList>
    </citation>
    <scope>NUCLEOTIDE SEQUENCE [LARGE SCALE GENOMIC DNA]</scope>
    <source>
        <strain evidence="4">RS831</strain>
        <tissue evidence="4">Whole body</tissue>
    </source>
</reference>
<evidence type="ECO:0000313" key="5">
    <source>
        <dbReference type="Proteomes" id="UP000283210"/>
    </source>
</evidence>
<keyword evidence="5" id="KW-1185">Reference proteome</keyword>
<dbReference type="OrthoDB" id="190098at2759"/>
<dbReference type="OMA" id="CTFILRW"/>
<evidence type="ECO:0000313" key="4">
    <source>
        <dbReference type="EMBL" id="RVE66348.1"/>
    </source>
</evidence>
<dbReference type="InterPro" id="IPR042532">
    <property type="entry name" value="EXOC3/Sec6_C"/>
</dbReference>
<dbReference type="EMBL" id="CM012447">
    <property type="protein sequence ID" value="RVE66348.1"/>
    <property type="molecule type" value="Genomic_DNA"/>
</dbReference>
<sequence length="631" mass="71978">MRIRSERAANLRRNLPLSPTWFRDTLQRMVKHPSPPPVEVDRLSESDGGEPPQSSAGIAKFKQLLEGQCFHEASLHLIGRESSLLSSQTSEEEMDKLAADRSLLENLVLKCLQHSLTLASAEVNSEATPSALRSAVKAIYLEEKQDVLRREKGCQNLSQWQRLHDSTLCSLVQDRLEDLQMGPVGQKNPSHIQSHIQSMGRKLREDLLVVVRQVKTCYPPEAKICHFYATLYHQTLRAALADIVDFVLDDQDCSFILRWVNEYYPGIFENPELACEIDAAALGKLLPEELLQPLEEQHLSKQTAELSTFTSRVLEEEVQKWNQGAEPSTEEGCCVSHLAYDIIQFINGMVTAAEKVVRSLQKAQTITHPLLDLMHRYKVHQEDAIKQNKANTKANMKANLGCVEQFRDFLLIKTHLFPENVQEGCLRVLTDMKQSACSYLLSSVHKALKSQYQKLGTSDWLKRNSFQKLLEALERELQQFQDVSPTCRQELIGQFHQEVTEEYVRRLLRGDVRLKAREQQERAYAVVKDDAENLHRLFTKEGSKEDWLKEILIKIAEVLRLQDVPAIQMQVVSLGSTYPDLRETHISALLKMKANLSKAHRKTIKATLADTLKERIPGNGERTFFSNIEVK</sequence>
<feature type="region of interest" description="Disordered" evidence="3">
    <location>
        <begin position="30"/>
        <end position="55"/>
    </location>
</feature>
<organism evidence="4 5">
    <name type="scientific">Oryzias javanicus</name>
    <name type="common">Javanese ricefish</name>
    <name type="synonym">Aplocheilus javanicus</name>
    <dbReference type="NCBI Taxonomy" id="123683"/>
    <lineage>
        <taxon>Eukaryota</taxon>
        <taxon>Metazoa</taxon>
        <taxon>Chordata</taxon>
        <taxon>Craniata</taxon>
        <taxon>Vertebrata</taxon>
        <taxon>Euteleostomi</taxon>
        <taxon>Actinopterygii</taxon>
        <taxon>Neopterygii</taxon>
        <taxon>Teleostei</taxon>
        <taxon>Neoteleostei</taxon>
        <taxon>Acanthomorphata</taxon>
        <taxon>Ovalentaria</taxon>
        <taxon>Atherinomorphae</taxon>
        <taxon>Beloniformes</taxon>
        <taxon>Adrianichthyidae</taxon>
        <taxon>Oryziinae</taxon>
        <taxon>Oryzias</taxon>
    </lineage>
</organism>
<dbReference type="GO" id="GO:0000149">
    <property type="term" value="F:SNARE binding"/>
    <property type="evidence" value="ECO:0007669"/>
    <property type="project" value="TreeGrafter"/>
</dbReference>
<dbReference type="PANTHER" id="PTHR21292">
    <property type="entry name" value="EXOCYST COMPLEX COMPONENT SEC6-RELATED"/>
    <property type="match status" value="1"/>
</dbReference>
<dbReference type="InterPro" id="IPR010326">
    <property type="entry name" value="EXOC3/Sec6"/>
</dbReference>
<keyword evidence="2" id="KW-0175">Coiled coil</keyword>
<gene>
    <name evidence="4" type="ORF">OJAV_G00106340</name>
</gene>
<evidence type="ECO:0000256" key="2">
    <source>
        <dbReference type="SAM" id="Coils"/>
    </source>
</evidence>
<evidence type="ECO:0008006" key="6">
    <source>
        <dbReference type="Google" id="ProtNLM"/>
    </source>
</evidence>
<dbReference type="AlphaFoldDB" id="A0A437CTU8"/>
<protein>
    <recommendedName>
        <fullName evidence="6">Exocyst complex component Sec6</fullName>
    </recommendedName>
</protein>
<evidence type="ECO:0000256" key="3">
    <source>
        <dbReference type="SAM" id="MobiDB-lite"/>
    </source>
</evidence>
<accession>A0A437CTU8</accession>
<comment type="similarity">
    <text evidence="1">Belongs to the SEC6 family.</text>
</comment>
<proteinExistence type="inferred from homology"/>
<reference evidence="4 5" key="2">
    <citation type="submission" date="2019-01" db="EMBL/GenBank/DDBJ databases">
        <title>A chromosome length genome reference of the Java medaka (oryzias javanicus).</title>
        <authorList>
            <person name="Herpin A."/>
            <person name="Takehana Y."/>
            <person name="Naruse K."/>
            <person name="Ansai S."/>
            <person name="Kawaguchi M."/>
        </authorList>
    </citation>
    <scope>NUCLEOTIDE SEQUENCE [LARGE SCALE GENOMIC DNA]</scope>
    <source>
        <strain evidence="4">RS831</strain>
        <tissue evidence="4">Whole body</tissue>
    </source>
</reference>
<dbReference type="PANTHER" id="PTHR21292:SF4">
    <property type="entry name" value="TUMOR NECROSIS FACTOR ALPHA-INDUCED PROTEIN 2"/>
    <property type="match status" value="1"/>
</dbReference>
<evidence type="ECO:0000256" key="1">
    <source>
        <dbReference type="ARBA" id="ARBA00009447"/>
    </source>
</evidence>
<dbReference type="Pfam" id="PF06046">
    <property type="entry name" value="Sec6"/>
    <property type="match status" value="1"/>
</dbReference>
<feature type="coiled-coil region" evidence="2">
    <location>
        <begin position="463"/>
        <end position="490"/>
    </location>
</feature>
<dbReference type="GO" id="GO:0051601">
    <property type="term" value="P:exocyst localization"/>
    <property type="evidence" value="ECO:0007669"/>
    <property type="project" value="TreeGrafter"/>
</dbReference>
<dbReference type="Gene3D" id="1.10.357.70">
    <property type="entry name" value="Exocyst complex component Sec6, C-terminal domain"/>
    <property type="match status" value="1"/>
</dbReference>
<dbReference type="GO" id="GO:0000145">
    <property type="term" value="C:exocyst"/>
    <property type="evidence" value="ECO:0007669"/>
    <property type="project" value="InterPro"/>
</dbReference>
<dbReference type="Proteomes" id="UP000283210">
    <property type="component" value="Chromosome 11"/>
</dbReference>